<dbReference type="PATRIC" id="fig|1173027.3.peg.3680"/>
<gene>
    <name evidence="5" type="ORF">Mic7113_3342</name>
</gene>
<keyword evidence="3" id="KW-0677">Repeat</keyword>
<comment type="similarity">
    <text evidence="1">Belongs to the TTC38 family.</text>
</comment>
<dbReference type="EMBL" id="CP003630">
    <property type="protein sequence ID" value="AFZ19074.1"/>
    <property type="molecule type" value="Genomic_DNA"/>
</dbReference>
<keyword evidence="6" id="KW-1185">Reference proteome</keyword>
<accession>K9WH41</accession>
<evidence type="ECO:0000256" key="1">
    <source>
        <dbReference type="ARBA" id="ARBA00005857"/>
    </source>
</evidence>
<dbReference type="eggNOG" id="COG0457">
    <property type="taxonomic scope" value="Bacteria"/>
</dbReference>
<dbReference type="PANTHER" id="PTHR16263:SF4">
    <property type="entry name" value="TETRATRICOPEPTIDE REPEAT PROTEIN 38"/>
    <property type="match status" value="1"/>
</dbReference>
<dbReference type="STRING" id="1173027.Mic7113_3342"/>
<dbReference type="CDD" id="cd05804">
    <property type="entry name" value="StaR_like"/>
    <property type="match status" value="1"/>
</dbReference>
<dbReference type="Proteomes" id="UP000010471">
    <property type="component" value="Chromosome"/>
</dbReference>
<reference evidence="5 6" key="1">
    <citation type="submission" date="2012-06" db="EMBL/GenBank/DDBJ databases">
        <title>Finished chromosome of genome of Microcoleus sp. PCC 7113.</title>
        <authorList>
            <consortium name="US DOE Joint Genome Institute"/>
            <person name="Gugger M."/>
            <person name="Coursin T."/>
            <person name="Rippka R."/>
            <person name="Tandeau De Marsac N."/>
            <person name="Huntemann M."/>
            <person name="Wei C.-L."/>
            <person name="Han J."/>
            <person name="Detter J.C."/>
            <person name="Han C."/>
            <person name="Tapia R."/>
            <person name="Chen A."/>
            <person name="Kyrpides N."/>
            <person name="Mavromatis K."/>
            <person name="Markowitz V."/>
            <person name="Szeto E."/>
            <person name="Ivanova N."/>
            <person name="Pagani I."/>
            <person name="Pati A."/>
            <person name="Goodwin L."/>
            <person name="Nordberg H.P."/>
            <person name="Cantor M.N."/>
            <person name="Hua S.X."/>
            <person name="Woyke T."/>
            <person name="Kerfeld C.A."/>
        </authorList>
    </citation>
    <scope>NUCLEOTIDE SEQUENCE [LARGE SCALE GENOMIC DNA]</scope>
    <source>
        <strain evidence="5 6">PCC 7113</strain>
    </source>
</reference>
<evidence type="ECO:0000256" key="3">
    <source>
        <dbReference type="ARBA" id="ARBA00022737"/>
    </source>
</evidence>
<name>K9WH41_9CYAN</name>
<organism evidence="5 6">
    <name type="scientific">Allocoleopsis franciscana PCC 7113</name>
    <dbReference type="NCBI Taxonomy" id="1173027"/>
    <lineage>
        <taxon>Bacteria</taxon>
        <taxon>Bacillati</taxon>
        <taxon>Cyanobacteriota</taxon>
        <taxon>Cyanophyceae</taxon>
        <taxon>Coleofasciculales</taxon>
        <taxon>Coleofasciculaceae</taxon>
        <taxon>Allocoleopsis</taxon>
        <taxon>Allocoleopsis franciscana</taxon>
    </lineage>
</organism>
<evidence type="ECO:0000256" key="2">
    <source>
        <dbReference type="ARBA" id="ARBA00019992"/>
    </source>
</evidence>
<dbReference type="SUPFAM" id="SSF48452">
    <property type="entry name" value="TPR-like"/>
    <property type="match status" value="1"/>
</dbReference>
<evidence type="ECO:0000313" key="6">
    <source>
        <dbReference type="Proteomes" id="UP000010471"/>
    </source>
</evidence>
<evidence type="ECO:0000313" key="5">
    <source>
        <dbReference type="EMBL" id="AFZ19074.1"/>
    </source>
</evidence>
<dbReference type="HOGENOM" id="CLU_029972_1_2_3"/>
<dbReference type="PANTHER" id="PTHR16263">
    <property type="entry name" value="TETRATRICOPEPTIDE REPEAT PROTEIN 38"/>
    <property type="match status" value="1"/>
</dbReference>
<protein>
    <recommendedName>
        <fullName evidence="2">Tetratricopeptide repeat protein 38</fullName>
    </recommendedName>
</protein>
<dbReference type="RefSeq" id="WP_015183217.1">
    <property type="nucleotide sequence ID" value="NC_019738.1"/>
</dbReference>
<proteinExistence type="inferred from homology"/>
<dbReference type="KEGG" id="mic:Mic7113_3342"/>
<dbReference type="Gene3D" id="1.25.40.10">
    <property type="entry name" value="Tetratricopeptide repeat domain"/>
    <property type="match status" value="1"/>
</dbReference>
<dbReference type="InterPro" id="IPR011990">
    <property type="entry name" value="TPR-like_helical_dom_sf"/>
</dbReference>
<dbReference type="AlphaFoldDB" id="K9WH41"/>
<dbReference type="InterPro" id="IPR033891">
    <property type="entry name" value="TTC38"/>
</dbReference>
<evidence type="ECO:0000256" key="4">
    <source>
        <dbReference type="ARBA" id="ARBA00022803"/>
    </source>
</evidence>
<sequence>MLQDSQGLDVTTDSPETIAAINRYTDQALAYGKDAVAIFKGIESDPECAIANAHAAALYLSHETAESRRQALPYLQAAKQYKNKATEREQLYISAVEAWAAGAIDKSIAYLEVLTQKFPRDIVAVQMGQYHYFYQGNPEALLSIAEKVLPANRENHYLYGMIAFGLEQCHRFDEAEGMGQLATEMNRNDPWAHHAVAHVLEMQGRLEEGILWMESLCDTWENCNSMLYTHNWWHIALYYLEKQQFQKVLSLYDTHVWGRAGKDSSKDPIGAISLLLRLELRGVDVGNRWQELAPYLTARIHEHALPFQDLHYIYALSKAGHAQQVTEMLLSMQAYAKTADSSVQRAWNEVAVPAARGMAAHAQGKWERAIAELGPILGRLHTIGGSHAQHDLFEQIYLDAWLRANQNHEAIKLLEKRFASRRYIPLLQNEPTVTSSPQAQGLIQYPTGKLMAKSRMTIKPNQATQWIEDLCQSKGSALAQTYAKLVEVVGHLSA</sequence>
<keyword evidence="4" id="KW-0802">TPR repeat</keyword>